<evidence type="ECO:0000313" key="6">
    <source>
        <dbReference type="Proteomes" id="UP000324170"/>
    </source>
</evidence>
<sequence>MGYFDGKIAIVTGATTGVGEGIAEELFHRGATVIITGRQFSRAKQTARRIDPTEQCVIPMEADVRDHLSVKALIDNTVKQCGGLHLLVNNAGITGPHGINICDYSIDDWNDVINTDLSGTFFGLKYGIPAIIQSGGGAIVNLSSSNGIVGIPGIAPYTTAKHGVLGLTRSVALEFADKGVRINAVGPGYVDTPHMQTLPAEVREWMAKSHPMKRMATRDEVAKTVAFLLSEESSFTTGAFYAVDGGYTAQ</sequence>
<proteinExistence type="inferred from homology"/>
<dbReference type="InterPro" id="IPR020904">
    <property type="entry name" value="Sc_DH/Rdtase_CS"/>
</dbReference>
<evidence type="ECO:0000256" key="1">
    <source>
        <dbReference type="ARBA" id="ARBA00006484"/>
    </source>
</evidence>
<dbReference type="PANTHER" id="PTHR24321">
    <property type="entry name" value="DEHYDROGENASES, SHORT CHAIN"/>
    <property type="match status" value="1"/>
</dbReference>
<dbReference type="AlphaFoldDB" id="A0A068QTT2"/>
<keyword evidence="2" id="KW-0560">Oxidoreductase</keyword>
<dbReference type="KEGG" id="xdo:XDD1_2699"/>
<dbReference type="GO" id="GO:0016491">
    <property type="term" value="F:oxidoreductase activity"/>
    <property type="evidence" value="ECO:0007669"/>
    <property type="project" value="UniProtKB-KW"/>
</dbReference>
<reference evidence="3 5" key="1">
    <citation type="submission" date="2013-07" db="EMBL/GenBank/DDBJ databases">
        <authorList>
            <person name="Genoscope - CEA"/>
        </authorList>
    </citation>
    <scope>NUCLEOTIDE SEQUENCE [LARGE SCALE GENOMIC DNA]</scope>
    <source>
        <strain evidence="3">FRM16</strain>
        <strain evidence="5">FRM16 / DSM 17909</strain>
    </source>
</reference>
<gene>
    <name evidence="4" type="ORF">LY16_01028</name>
    <name evidence="3" type="ORF">XDD1_2699</name>
</gene>
<keyword evidence="6" id="KW-1185">Reference proteome</keyword>
<dbReference type="PROSITE" id="PS00061">
    <property type="entry name" value="ADH_SHORT"/>
    <property type="match status" value="1"/>
</dbReference>
<dbReference type="STRING" id="351671.XDD1_2699"/>
<dbReference type="FunFam" id="3.40.50.720:FF:000084">
    <property type="entry name" value="Short-chain dehydrogenase reductase"/>
    <property type="match status" value="1"/>
</dbReference>
<dbReference type="InterPro" id="IPR002347">
    <property type="entry name" value="SDR_fam"/>
</dbReference>
<name>A0A068QTT2_9GAMM</name>
<organism evidence="3 5">
    <name type="scientific">Xenorhabdus doucetiae</name>
    <dbReference type="NCBI Taxonomy" id="351671"/>
    <lineage>
        <taxon>Bacteria</taxon>
        <taxon>Pseudomonadati</taxon>
        <taxon>Pseudomonadota</taxon>
        <taxon>Gammaproteobacteria</taxon>
        <taxon>Enterobacterales</taxon>
        <taxon>Morganellaceae</taxon>
        <taxon>Xenorhabdus</taxon>
    </lineage>
</organism>
<dbReference type="PRINTS" id="PR00080">
    <property type="entry name" value="SDRFAMILY"/>
</dbReference>
<reference evidence="4 6" key="2">
    <citation type="submission" date="2019-07" db="EMBL/GenBank/DDBJ databases">
        <title>Genomic Encyclopedia of Type Strains, Phase I: the one thousand microbial genomes (KMG-I) project.</title>
        <authorList>
            <person name="Kyrpides N."/>
        </authorList>
    </citation>
    <scope>NUCLEOTIDE SEQUENCE [LARGE SCALE GENOMIC DNA]</scope>
    <source>
        <strain evidence="4 6">DSM 17909</strain>
    </source>
</reference>
<dbReference type="HOGENOM" id="CLU_010194_1_0_6"/>
<protein>
    <submittedName>
        <fullName evidence="4">NAD(P)-dependent dehydrogenase (Short-subunit alcohol dehydrogenase family)</fullName>
    </submittedName>
</protein>
<evidence type="ECO:0000313" key="5">
    <source>
        <dbReference type="Proteomes" id="UP000032721"/>
    </source>
</evidence>
<dbReference type="OrthoDB" id="9803628at2"/>
<evidence type="ECO:0000256" key="2">
    <source>
        <dbReference type="ARBA" id="ARBA00023002"/>
    </source>
</evidence>
<dbReference type="CDD" id="cd05233">
    <property type="entry name" value="SDR_c"/>
    <property type="match status" value="1"/>
</dbReference>
<dbReference type="Gene3D" id="3.40.50.720">
    <property type="entry name" value="NAD(P)-binding Rossmann-like Domain"/>
    <property type="match status" value="1"/>
</dbReference>
<dbReference type="EMBL" id="VNHN01000012">
    <property type="protein sequence ID" value="TYP11542.1"/>
    <property type="molecule type" value="Genomic_DNA"/>
</dbReference>
<dbReference type="InterPro" id="IPR036291">
    <property type="entry name" value="NAD(P)-bd_dom_sf"/>
</dbReference>
<dbReference type="Proteomes" id="UP000324170">
    <property type="component" value="Unassembled WGS sequence"/>
</dbReference>
<dbReference type="EMBL" id="FO704550">
    <property type="protein sequence ID" value="CDG18398.1"/>
    <property type="molecule type" value="Genomic_DNA"/>
</dbReference>
<dbReference type="RefSeq" id="WP_045971598.1">
    <property type="nucleotide sequence ID" value="NZ_CAWMED010000001.1"/>
</dbReference>
<dbReference type="Proteomes" id="UP000032721">
    <property type="component" value="Chromosome"/>
</dbReference>
<dbReference type="PRINTS" id="PR00081">
    <property type="entry name" value="GDHRDH"/>
</dbReference>
<accession>A0A068QTT2</accession>
<evidence type="ECO:0000313" key="4">
    <source>
        <dbReference type="EMBL" id="TYP11542.1"/>
    </source>
</evidence>
<evidence type="ECO:0000313" key="3">
    <source>
        <dbReference type="EMBL" id="CDG18398.1"/>
    </source>
</evidence>
<dbReference type="PANTHER" id="PTHR24321:SF8">
    <property type="entry name" value="ESTRADIOL 17-BETA-DEHYDROGENASE 8-RELATED"/>
    <property type="match status" value="1"/>
</dbReference>
<dbReference type="SUPFAM" id="SSF51735">
    <property type="entry name" value="NAD(P)-binding Rossmann-fold domains"/>
    <property type="match status" value="1"/>
</dbReference>
<comment type="similarity">
    <text evidence="1">Belongs to the short-chain dehydrogenases/reductases (SDR) family.</text>
</comment>
<dbReference type="Pfam" id="PF13561">
    <property type="entry name" value="adh_short_C2"/>
    <property type="match status" value="1"/>
</dbReference>